<proteinExistence type="inferred from homology"/>
<protein>
    <recommendedName>
        <fullName evidence="4 11">NADH-ubiquinone oxidoreductase chain 1</fullName>
        <ecNumber evidence="11">7.1.1.2</ecNumber>
    </recommendedName>
</protein>
<feature type="transmembrane region" description="Helical" evidence="12">
    <location>
        <begin position="176"/>
        <end position="192"/>
    </location>
</feature>
<feature type="transmembrane region" description="Helical" evidence="12">
    <location>
        <begin position="102"/>
        <end position="125"/>
    </location>
</feature>
<feature type="transmembrane region" description="Helical" evidence="12">
    <location>
        <begin position="212"/>
        <end position="231"/>
    </location>
</feature>
<evidence type="ECO:0000256" key="4">
    <source>
        <dbReference type="ARBA" id="ARBA00021009"/>
    </source>
</evidence>
<reference evidence="13" key="1">
    <citation type="submission" date="2021-06" db="EMBL/GenBank/DDBJ databases">
        <authorList>
            <person name="Peng M."/>
            <person name="Chen X."/>
            <person name="Zeng D."/>
            <person name="Yang C."/>
            <person name="Zhu W."/>
            <person name="Pan C."/>
        </authorList>
    </citation>
    <scope>NUCLEOTIDE SEQUENCE</scope>
    <source>
        <strain evidence="13">X1</strain>
    </source>
</reference>
<comment type="function">
    <text evidence="1">Core subunit of the mitochondrial membrane respiratory chain NADH dehydrogenase (Complex I) that is believed to belong to the minimal assembly required for catalysis. Complex I functions in the transfer of electrons from NADH to the respiratory chain. The immediate electron acceptor for the enzyme is believed to be ubiquinone.</text>
</comment>
<name>A0A8F9W8D5_9CRUS</name>
<dbReference type="PROSITE" id="PS00668">
    <property type="entry name" value="COMPLEX1_ND1_2"/>
    <property type="match status" value="1"/>
</dbReference>
<accession>A0A8F9W8D5</accession>
<dbReference type="InterPro" id="IPR018086">
    <property type="entry name" value="NADH_UbQ_OxRdtase_su1_CS"/>
</dbReference>
<evidence type="ECO:0000256" key="6">
    <source>
        <dbReference type="ARBA" id="ARBA00022692"/>
    </source>
</evidence>
<dbReference type="PANTHER" id="PTHR11432">
    <property type="entry name" value="NADH DEHYDROGENASE SUBUNIT 1"/>
    <property type="match status" value="1"/>
</dbReference>
<evidence type="ECO:0000256" key="12">
    <source>
        <dbReference type="SAM" id="Phobius"/>
    </source>
</evidence>
<dbReference type="EMBL" id="MZ411548">
    <property type="protein sequence ID" value="QYJ56382.1"/>
    <property type="molecule type" value="Genomic_DNA"/>
</dbReference>
<keyword evidence="6 10" id="KW-0812">Transmembrane</keyword>
<dbReference type="InterPro" id="IPR001694">
    <property type="entry name" value="NADH_UbQ_OxRdtase_su1/FPO"/>
</dbReference>
<keyword evidence="7 12" id="KW-1133">Transmembrane helix</keyword>
<feature type="transmembrane region" description="Helical" evidence="12">
    <location>
        <begin position="6"/>
        <end position="25"/>
    </location>
</feature>
<dbReference type="GO" id="GO:0009060">
    <property type="term" value="P:aerobic respiration"/>
    <property type="evidence" value="ECO:0007669"/>
    <property type="project" value="TreeGrafter"/>
</dbReference>
<evidence type="ECO:0000256" key="2">
    <source>
        <dbReference type="ARBA" id="ARBA00004225"/>
    </source>
</evidence>
<evidence type="ECO:0000256" key="1">
    <source>
        <dbReference type="ARBA" id="ARBA00003257"/>
    </source>
</evidence>
<dbReference type="AlphaFoldDB" id="A0A8F9W8D5"/>
<dbReference type="GO" id="GO:0003954">
    <property type="term" value="F:NADH dehydrogenase activity"/>
    <property type="evidence" value="ECO:0007669"/>
    <property type="project" value="TreeGrafter"/>
</dbReference>
<keyword evidence="10" id="KW-0520">NAD</keyword>
<comment type="similarity">
    <text evidence="3 10">Belongs to the complex I subunit 1 family.</text>
</comment>
<keyword evidence="9 12" id="KW-0472">Membrane</keyword>
<evidence type="ECO:0000256" key="10">
    <source>
        <dbReference type="RuleBase" id="RU000471"/>
    </source>
</evidence>
<evidence type="ECO:0000313" key="13">
    <source>
        <dbReference type="EMBL" id="QYJ56382.1"/>
    </source>
</evidence>
<dbReference type="Pfam" id="PF00146">
    <property type="entry name" value="NADHdh"/>
    <property type="match status" value="1"/>
</dbReference>
<keyword evidence="11 13" id="KW-0496">Mitochondrion</keyword>
<feature type="transmembrane region" description="Helical" evidence="12">
    <location>
        <begin position="145"/>
        <end position="164"/>
    </location>
</feature>
<gene>
    <name evidence="13" type="primary">nad1</name>
</gene>
<feature type="transmembrane region" description="Helical" evidence="12">
    <location>
        <begin position="238"/>
        <end position="263"/>
    </location>
</feature>
<evidence type="ECO:0000256" key="3">
    <source>
        <dbReference type="ARBA" id="ARBA00010535"/>
    </source>
</evidence>
<evidence type="ECO:0000256" key="9">
    <source>
        <dbReference type="ARBA" id="ARBA00023136"/>
    </source>
</evidence>
<sequence>MELYLYWMIVLLSILLSVSFLILLERKILGSVQLRKGPNVSLIFGLLHSISDAMKLFMKNYFFSSKSNKILYKISPLCLLLIGLLMWYFYPFNKGLFFSEMSLIVLMVLMSLTVFPFMLCGWASNSMYPMLGCVRSIAQVLSYEISMLLTLLCVCMFCESFSALEIIKFQDVYKNVFILFFSFILLFINLLAEMNRIPFDFSESESELVSGFNTEIGGFLFVMIFLTEYANILLMSSVLVVIFMPVSYMLLMIVLVSIFILILRGSLPRYRYDLLMMLSWKKLLPLNLVLFNIIIIMKYL</sequence>
<keyword evidence="5" id="KW-0813">Transport</keyword>
<evidence type="ECO:0000256" key="8">
    <source>
        <dbReference type="ARBA" id="ARBA00023075"/>
    </source>
</evidence>
<comment type="catalytic activity">
    <reaction evidence="11">
        <text>a ubiquinone + NADH + 5 H(+)(in) = a ubiquinol + NAD(+) + 4 H(+)(out)</text>
        <dbReference type="Rhea" id="RHEA:29091"/>
        <dbReference type="Rhea" id="RHEA-COMP:9565"/>
        <dbReference type="Rhea" id="RHEA-COMP:9566"/>
        <dbReference type="ChEBI" id="CHEBI:15378"/>
        <dbReference type="ChEBI" id="CHEBI:16389"/>
        <dbReference type="ChEBI" id="CHEBI:17976"/>
        <dbReference type="ChEBI" id="CHEBI:57540"/>
        <dbReference type="ChEBI" id="CHEBI:57945"/>
        <dbReference type="EC" id="7.1.1.2"/>
    </reaction>
</comment>
<organism evidence="13">
    <name type="scientific">Sacculina sp. 'Beibu Gulf'</name>
    <dbReference type="NCBI Taxonomy" id="2861897"/>
    <lineage>
        <taxon>Eukaryota</taxon>
        <taxon>Metazoa</taxon>
        <taxon>Ecdysozoa</taxon>
        <taxon>Arthropoda</taxon>
        <taxon>Crustacea</taxon>
        <taxon>Multicrustacea</taxon>
        <taxon>Cirripedia</taxon>
        <taxon>Rhizocephala</taxon>
        <taxon>Sacculinidae</taxon>
        <taxon>Sacculina</taxon>
    </lineage>
</organism>
<keyword evidence="8 11" id="KW-0830">Ubiquinone</keyword>
<evidence type="ECO:0000256" key="7">
    <source>
        <dbReference type="ARBA" id="ARBA00022989"/>
    </source>
</evidence>
<dbReference type="GO" id="GO:0008137">
    <property type="term" value="F:NADH dehydrogenase (ubiquinone) activity"/>
    <property type="evidence" value="ECO:0007669"/>
    <property type="project" value="UniProtKB-EC"/>
</dbReference>
<evidence type="ECO:0000256" key="11">
    <source>
        <dbReference type="RuleBase" id="RU000473"/>
    </source>
</evidence>
<evidence type="ECO:0000256" key="5">
    <source>
        <dbReference type="ARBA" id="ARBA00022448"/>
    </source>
</evidence>
<geneLocation type="mitochondrion" evidence="13"/>
<dbReference type="PANTHER" id="PTHR11432:SF3">
    <property type="entry name" value="NADH-UBIQUINONE OXIDOREDUCTASE CHAIN 1"/>
    <property type="match status" value="1"/>
</dbReference>
<comment type="subcellular location">
    <subcellularLocation>
        <location evidence="10">Mitochondrion inner membrane</location>
        <topology evidence="10">Multi-pass membrane protein</topology>
    </subcellularLocation>
    <subcellularLocation>
        <location evidence="2">Mitochondrion membrane</location>
        <topology evidence="2">Multi-pass membrane protein</topology>
    </subcellularLocation>
</comment>
<feature type="transmembrane region" description="Helical" evidence="12">
    <location>
        <begin position="283"/>
        <end position="299"/>
    </location>
</feature>
<dbReference type="EC" id="7.1.1.2" evidence="11"/>
<dbReference type="GO" id="GO:0005743">
    <property type="term" value="C:mitochondrial inner membrane"/>
    <property type="evidence" value="ECO:0007669"/>
    <property type="project" value="UniProtKB-SubCell"/>
</dbReference>
<feature type="transmembrane region" description="Helical" evidence="12">
    <location>
        <begin position="70"/>
        <end position="90"/>
    </location>
</feature>